<accession>A0A069PFL1</accession>
<organism evidence="1 2">
    <name type="scientific">Caballeronia glathei</name>
    <dbReference type="NCBI Taxonomy" id="60547"/>
    <lineage>
        <taxon>Bacteria</taxon>
        <taxon>Pseudomonadati</taxon>
        <taxon>Pseudomonadota</taxon>
        <taxon>Betaproteobacteria</taxon>
        <taxon>Burkholderiales</taxon>
        <taxon>Burkholderiaceae</taxon>
        <taxon>Caballeronia</taxon>
    </lineage>
</organism>
<reference evidence="1 2" key="1">
    <citation type="submission" date="2014-03" db="EMBL/GenBank/DDBJ databases">
        <title>Draft Genome Sequences of Four Burkholderia Strains.</title>
        <authorList>
            <person name="Liu X.Y."/>
            <person name="Li C.X."/>
            <person name="Xu J.H."/>
        </authorList>
    </citation>
    <scope>NUCLEOTIDE SEQUENCE [LARGE SCALE GENOMIC DNA]</scope>
    <source>
        <strain evidence="1 2">DSM 50014</strain>
    </source>
</reference>
<comment type="caution">
    <text evidence="1">The sequence shown here is derived from an EMBL/GenBank/DDBJ whole genome shotgun (WGS) entry which is preliminary data.</text>
</comment>
<dbReference type="Pfam" id="PF11154">
    <property type="entry name" value="DUF2934"/>
    <property type="match status" value="1"/>
</dbReference>
<name>A0A069PFL1_9BURK</name>
<keyword evidence="2" id="KW-1185">Reference proteome</keyword>
<proteinExistence type="predicted"/>
<gene>
    <name evidence="1" type="ORF">BG61_38985</name>
</gene>
<sequence length="105" mass="11860">MCIDPALFRHRDALSALVLAGIAMYAGGVLGVQSRGEHLSEVAHRTGGELTEPTMEERIRERAYELWQQDGSLEGCADEYWRQAKEMVEQEIRVEQSAARRPTED</sequence>
<dbReference type="EMBL" id="JFHC01000082">
    <property type="protein sequence ID" value="KDR38609.1"/>
    <property type="molecule type" value="Genomic_DNA"/>
</dbReference>
<evidence type="ECO:0000313" key="1">
    <source>
        <dbReference type="EMBL" id="KDR38609.1"/>
    </source>
</evidence>
<evidence type="ECO:0000313" key="2">
    <source>
        <dbReference type="Proteomes" id="UP000027466"/>
    </source>
</evidence>
<protein>
    <recommendedName>
        <fullName evidence="3">DUF2934 domain-containing protein</fullName>
    </recommendedName>
</protein>
<dbReference type="Proteomes" id="UP000027466">
    <property type="component" value="Unassembled WGS sequence"/>
</dbReference>
<dbReference type="InterPro" id="IPR021327">
    <property type="entry name" value="DUF2934"/>
</dbReference>
<dbReference type="AlphaFoldDB" id="A0A069PFL1"/>
<evidence type="ECO:0008006" key="3">
    <source>
        <dbReference type="Google" id="ProtNLM"/>
    </source>
</evidence>